<evidence type="ECO:0000256" key="2">
    <source>
        <dbReference type="ARBA" id="ARBA00007131"/>
    </source>
</evidence>
<reference evidence="5 6" key="1">
    <citation type="submission" date="2020-08" db="EMBL/GenBank/DDBJ databases">
        <title>Genomic Encyclopedia of Type Strains, Phase IV (KMG-IV): sequencing the most valuable type-strain genomes for metagenomic binning, comparative biology and taxonomic classification.</title>
        <authorList>
            <person name="Goeker M."/>
        </authorList>
    </citation>
    <scope>NUCLEOTIDE SEQUENCE [LARGE SCALE GENOMIC DNA]</scope>
    <source>
        <strain evidence="5 6">DSM 7051</strain>
    </source>
</reference>
<evidence type="ECO:0000256" key="3">
    <source>
        <dbReference type="ARBA" id="ARBA00023052"/>
    </source>
</evidence>
<sequence>MTSAKLVNDRIANPYGTAFLEYAGPRPDVVVLAGDTAGNNLSAFRDAHPERFLNIGMAEQNMIGVAGGMARGGLTPFVHTIATFLTRRTFDQMVMAIAYPKMRVRLIGGFAGLNFGGVSHQAIDDVALMRAIPGMVILDLADATEIRTMLPTLDPVDGPVYCRIPRPELLTTEVPVLFDTPFELGVARELSHGTDLALISSSITTSPAILAAQWLQNAGVGVHHLHISTVRPLDDVAVLDAVERTRATIVVENHLTTGGLGSAVAELMAERGSNRRLVRLGLRDTYARGGTEVYLLARQHMDAPAILKAAQGLLDLDPSILVNITELNPTTKSHSKGKPSYGII</sequence>
<dbReference type="InterPro" id="IPR033248">
    <property type="entry name" value="Transketolase_C"/>
</dbReference>
<dbReference type="Pfam" id="PF02779">
    <property type="entry name" value="Transket_pyr"/>
    <property type="match status" value="1"/>
</dbReference>
<evidence type="ECO:0000259" key="4">
    <source>
        <dbReference type="SMART" id="SM00861"/>
    </source>
</evidence>
<evidence type="ECO:0000256" key="1">
    <source>
        <dbReference type="ARBA" id="ARBA00001964"/>
    </source>
</evidence>
<comment type="similarity">
    <text evidence="2">Belongs to the transketolase family.</text>
</comment>
<evidence type="ECO:0000313" key="6">
    <source>
        <dbReference type="Proteomes" id="UP000536262"/>
    </source>
</evidence>
<comment type="cofactor">
    <cofactor evidence="1">
        <name>thiamine diphosphate</name>
        <dbReference type="ChEBI" id="CHEBI:58937"/>
    </cofactor>
</comment>
<dbReference type="AlphaFoldDB" id="A0A7X0F6B8"/>
<protein>
    <submittedName>
        <fullName evidence="5">Transketolase</fullName>
        <ecNumber evidence="5">2.2.1.1</ecNumber>
    </submittedName>
</protein>
<dbReference type="EMBL" id="JACHOU010000002">
    <property type="protein sequence ID" value="MBB6353768.1"/>
    <property type="molecule type" value="Genomic_DNA"/>
</dbReference>
<comment type="caution">
    <text evidence="5">The sequence shown here is derived from an EMBL/GenBank/DDBJ whole genome shotgun (WGS) entry which is preliminary data.</text>
</comment>
<dbReference type="SUPFAM" id="SSF52518">
    <property type="entry name" value="Thiamin diphosphate-binding fold (THDP-binding)"/>
    <property type="match status" value="1"/>
</dbReference>
<dbReference type="Gene3D" id="3.40.50.970">
    <property type="match status" value="1"/>
</dbReference>
<dbReference type="SUPFAM" id="SSF52922">
    <property type="entry name" value="TK C-terminal domain-like"/>
    <property type="match status" value="1"/>
</dbReference>
<keyword evidence="3" id="KW-0786">Thiamine pyrophosphate</keyword>
<dbReference type="InterPro" id="IPR051157">
    <property type="entry name" value="PDH/Transketolase"/>
</dbReference>
<dbReference type="EC" id="2.2.1.1" evidence="5"/>
<name>A0A7X0F6B8_9HYPH</name>
<proteinExistence type="inferred from homology"/>
<dbReference type="GO" id="GO:0004802">
    <property type="term" value="F:transketolase activity"/>
    <property type="evidence" value="ECO:0007669"/>
    <property type="project" value="UniProtKB-EC"/>
</dbReference>
<dbReference type="Proteomes" id="UP000536262">
    <property type="component" value="Unassembled WGS sequence"/>
</dbReference>
<keyword evidence="5" id="KW-0808">Transferase</keyword>
<feature type="domain" description="Transketolase-like pyrimidine-binding" evidence="4">
    <location>
        <begin position="9"/>
        <end position="172"/>
    </location>
</feature>
<keyword evidence="6" id="KW-1185">Reference proteome</keyword>
<dbReference type="PANTHER" id="PTHR43825:SF1">
    <property type="entry name" value="TRANSKETOLASE-LIKE PYRIMIDINE-BINDING DOMAIN-CONTAINING PROTEIN"/>
    <property type="match status" value="1"/>
</dbReference>
<evidence type="ECO:0000313" key="5">
    <source>
        <dbReference type="EMBL" id="MBB6353768.1"/>
    </source>
</evidence>
<dbReference type="Gene3D" id="3.40.50.920">
    <property type="match status" value="1"/>
</dbReference>
<dbReference type="InterPro" id="IPR009014">
    <property type="entry name" value="Transketo_C/PFOR_II"/>
</dbReference>
<dbReference type="InterPro" id="IPR005475">
    <property type="entry name" value="Transketolase-like_Pyr-bd"/>
</dbReference>
<dbReference type="Pfam" id="PF02780">
    <property type="entry name" value="Transketolase_C"/>
    <property type="match status" value="1"/>
</dbReference>
<dbReference type="PANTHER" id="PTHR43825">
    <property type="entry name" value="PYRUVATE DEHYDROGENASE E1 COMPONENT"/>
    <property type="match status" value="1"/>
</dbReference>
<accession>A0A7X0F6B8</accession>
<gene>
    <name evidence="5" type="ORF">GGR00_001536</name>
</gene>
<dbReference type="CDD" id="cd07033">
    <property type="entry name" value="TPP_PYR_DXS_TK_like"/>
    <property type="match status" value="1"/>
</dbReference>
<organism evidence="5 6">
    <name type="scientific">Aminobacter aganoensis</name>
    <dbReference type="NCBI Taxonomy" id="83264"/>
    <lineage>
        <taxon>Bacteria</taxon>
        <taxon>Pseudomonadati</taxon>
        <taxon>Pseudomonadota</taxon>
        <taxon>Alphaproteobacteria</taxon>
        <taxon>Hyphomicrobiales</taxon>
        <taxon>Phyllobacteriaceae</taxon>
        <taxon>Aminobacter</taxon>
    </lineage>
</organism>
<dbReference type="InterPro" id="IPR029061">
    <property type="entry name" value="THDP-binding"/>
</dbReference>
<dbReference type="FunFam" id="3.40.50.970:FF:000129">
    <property type="entry name" value="Transketolase"/>
    <property type="match status" value="1"/>
</dbReference>
<dbReference type="SMART" id="SM00861">
    <property type="entry name" value="Transket_pyr"/>
    <property type="match status" value="1"/>
</dbReference>
<dbReference type="RefSeq" id="WP_184698917.1">
    <property type="nucleotide sequence ID" value="NZ_BAABEG010000001.1"/>
</dbReference>